<reference evidence="2 3" key="1">
    <citation type="journal article" date="2008" name="Virology">
        <title>Sequence analysis of a non-classified, non-occluded DNA virus that causes salivary gland hypertrophy of Musca domestica, MdSGHV.</title>
        <authorList>
            <person name="Garcia-Maruniak A."/>
            <person name="Maruniak J.E."/>
            <person name="Farmerie W."/>
            <person name="Boucias D.G."/>
        </authorList>
    </citation>
    <scope>NUCLEOTIDE SEQUENCE [LARGE SCALE GENOMIC DNA]</scope>
    <source>
        <strain evidence="3">Isolate Musca domestica/United States/Boucias/-</strain>
    </source>
</reference>
<gene>
    <name evidence="2" type="ORF">MdSGHV075</name>
</gene>
<dbReference type="KEGG" id="vg:6295400"/>
<dbReference type="GeneID" id="6295400"/>
<evidence type="ECO:0000256" key="1">
    <source>
        <dbReference type="SAM" id="MobiDB-lite"/>
    </source>
</evidence>
<dbReference type="RefSeq" id="YP_001883403.1">
    <property type="nucleotide sequence ID" value="NC_010671.1"/>
</dbReference>
<dbReference type="EMBL" id="EU522111">
    <property type="protein sequence ID" value="ACD03534.1"/>
    <property type="molecule type" value="Genomic_DNA"/>
</dbReference>
<protein>
    <submittedName>
        <fullName evidence="2">Uncharacterized protein</fullName>
    </submittedName>
</protein>
<dbReference type="Proteomes" id="UP000011274">
    <property type="component" value="Segment"/>
</dbReference>
<organism evidence="2 3">
    <name type="scientific">Musca hytrovirus</name>
    <name type="common">isolate Musca domestica/United States/Boucias/-</name>
    <name type="synonym">MHV</name>
    <dbReference type="NCBI Taxonomy" id="523909"/>
    <lineage>
        <taxon>Viruses</taxon>
        <taxon>Viruses incertae sedis</taxon>
        <taxon>Naldaviricetes</taxon>
        <taxon>Lefavirales</taxon>
        <taxon>Hytrosaviridae</taxon>
        <taxon>Muscavirus</taxon>
        <taxon>Muscavirus musdomesticae</taxon>
    </lineage>
</organism>
<proteinExistence type="predicted"/>
<sequence>MFNWLVGKLKRSRPSSSSSSTTTSMASYDILRQPIYIEIEEGHVSKIGQNIYMVERRSPSPPPLPPRQPKTVRWADNLIAYHDDDDNSDGEEEKDIIMADAIYQGMYL</sequence>
<organismHost>
    <name type="scientific">Musca domestica</name>
    <name type="common">House fly</name>
    <dbReference type="NCBI Taxonomy" id="7370"/>
</organismHost>
<evidence type="ECO:0000313" key="2">
    <source>
        <dbReference type="EMBL" id="ACD03534.1"/>
    </source>
</evidence>
<name>B2YG52_MHVB</name>
<evidence type="ECO:0000313" key="3">
    <source>
        <dbReference type="Proteomes" id="UP000011274"/>
    </source>
</evidence>
<feature type="compositionally biased region" description="Low complexity" evidence="1">
    <location>
        <begin position="15"/>
        <end position="24"/>
    </location>
</feature>
<accession>B2YG52</accession>
<keyword evidence="3" id="KW-1185">Reference proteome</keyword>
<feature type="region of interest" description="Disordered" evidence="1">
    <location>
        <begin position="1"/>
        <end position="24"/>
    </location>
</feature>